<keyword evidence="2" id="KW-1133">Transmembrane helix</keyword>
<dbReference type="PATRIC" id="fig|864564.6.peg.1084"/>
<accession>E6K1E0</accession>
<sequence length="299" mass="32945">MDDAVANQPSKAGFLLRPYHPRIDDILSGHMRIFPDQEKYKMIQFVKVGDDDSPLKSSSNGDGNGNDDDESGRSSVFDKGYAFFLLAGCIFLPSFILGPKYSIYFYIPCIIVAAIGVILILTSAYRERKLQARIGRDLREAARSGSADLFRRALNQAQRQGGGSKLKTPCWRDAADQIAKGWPRARDSLETKYRYAHRTGDTSEDPIAGQYTLLTTCDEGHRHKEFTLKGSINGSPVVFTARWEPTLEAYSVSAADSAKGTEIPPTGQVQESEIDAAHGLLTLKDFPNDLYLEAALGAE</sequence>
<keyword evidence="2" id="KW-0812">Transmembrane</keyword>
<protein>
    <submittedName>
        <fullName evidence="3">Uncharacterized protein</fullName>
    </submittedName>
</protein>
<evidence type="ECO:0000256" key="1">
    <source>
        <dbReference type="SAM" id="MobiDB-lite"/>
    </source>
</evidence>
<gene>
    <name evidence="3" type="ORF">HMPREF0620_0626</name>
</gene>
<comment type="caution">
    <text evidence="3">The sequence shown here is derived from an EMBL/GenBank/DDBJ whole genome shotgun (WGS) entry which is preliminary data.</text>
</comment>
<feature type="transmembrane region" description="Helical" evidence="2">
    <location>
        <begin position="80"/>
        <end position="97"/>
    </location>
</feature>
<evidence type="ECO:0000313" key="3">
    <source>
        <dbReference type="EMBL" id="EFT83621.1"/>
    </source>
</evidence>
<feature type="region of interest" description="Disordered" evidence="1">
    <location>
        <begin position="51"/>
        <end position="72"/>
    </location>
</feature>
<dbReference type="RefSeq" id="WP_006289017.1">
    <property type="nucleotide sequence ID" value="NZ_AP012333.1"/>
</dbReference>
<name>E6K1E0_PARDN</name>
<reference evidence="3 4" key="1">
    <citation type="submission" date="2010-12" db="EMBL/GenBank/DDBJ databases">
        <authorList>
            <person name="Muzny D."/>
            <person name="Qin X."/>
            <person name="Buhay C."/>
            <person name="Dugan-Rocha S."/>
            <person name="Ding Y."/>
            <person name="Chen G."/>
            <person name="Hawes A."/>
            <person name="Holder M."/>
            <person name="Jhangiani S."/>
            <person name="Johnson A."/>
            <person name="Khan Z."/>
            <person name="Li Z."/>
            <person name="Liu W."/>
            <person name="Liu X."/>
            <person name="Perez L."/>
            <person name="Shen H."/>
            <person name="Wang Q."/>
            <person name="Watt J."/>
            <person name="Xi L."/>
            <person name="Xin Y."/>
            <person name="Zhou J."/>
            <person name="Deng J."/>
            <person name="Jiang H."/>
            <person name="Liu Y."/>
            <person name="Qu J."/>
            <person name="Song X.-Z."/>
            <person name="Zhang L."/>
            <person name="Villasana D."/>
            <person name="Johnson A."/>
            <person name="Liu J."/>
            <person name="Liyanage D."/>
            <person name="Lorensuhewa L."/>
            <person name="Robinson T."/>
            <person name="Song A."/>
            <person name="Song B.-B."/>
            <person name="Dinh H."/>
            <person name="Thornton R."/>
            <person name="Coyle M."/>
            <person name="Francisco L."/>
            <person name="Jackson L."/>
            <person name="Javaid M."/>
            <person name="Korchina V."/>
            <person name="Kovar C."/>
            <person name="Mata R."/>
            <person name="Mathew T."/>
            <person name="Ngo R."/>
            <person name="Nguyen L."/>
            <person name="Nguyen N."/>
            <person name="Okwuonu G."/>
            <person name="Ongeri F."/>
            <person name="Pham C."/>
            <person name="Simmons D."/>
            <person name="Wilczek-Boney K."/>
            <person name="Hale W."/>
            <person name="Jakkamsetti A."/>
            <person name="Pham P."/>
            <person name="Ruth R."/>
            <person name="San Lucas F."/>
            <person name="Warren J."/>
            <person name="Zhang J."/>
            <person name="Zhao Z."/>
            <person name="Zhou C."/>
            <person name="Zhu D."/>
            <person name="Lee S."/>
            <person name="Bess C."/>
            <person name="Blankenburg K."/>
            <person name="Forbes L."/>
            <person name="Fu Q."/>
            <person name="Gubbala S."/>
            <person name="Hirani K."/>
            <person name="Jayaseelan J.C."/>
            <person name="Lara F."/>
            <person name="Munidasa M."/>
            <person name="Palculict T."/>
            <person name="Patil S."/>
            <person name="Pu L.-L."/>
            <person name="Saada N."/>
            <person name="Tang L."/>
            <person name="Weissenberger G."/>
            <person name="Zhu Y."/>
            <person name="Hemphill L."/>
            <person name="Shang Y."/>
            <person name="Youmans B."/>
            <person name="Ayvaz T."/>
            <person name="Ross M."/>
            <person name="Santibanez J."/>
            <person name="Aqrawi P."/>
            <person name="Gross S."/>
            <person name="Joshi V."/>
            <person name="Fowler G."/>
            <person name="Nazareth L."/>
            <person name="Reid J."/>
            <person name="Worley K."/>
            <person name="Petrosino J."/>
            <person name="Highlander S."/>
            <person name="Gibbs R."/>
        </authorList>
    </citation>
    <scope>NUCLEOTIDE SEQUENCE [LARGE SCALE GENOMIC DNA]</scope>
    <source>
        <strain evidence="3 4">DSM 10105</strain>
    </source>
</reference>
<dbReference type="HOGENOM" id="CLU_930148_0_0_11"/>
<evidence type="ECO:0000256" key="2">
    <source>
        <dbReference type="SAM" id="Phobius"/>
    </source>
</evidence>
<evidence type="ECO:0000313" key="4">
    <source>
        <dbReference type="Proteomes" id="UP000004946"/>
    </source>
</evidence>
<dbReference type="KEGG" id="pdo:PSDT_0996"/>
<feature type="transmembrane region" description="Helical" evidence="2">
    <location>
        <begin position="103"/>
        <end position="125"/>
    </location>
</feature>
<keyword evidence="4" id="KW-1185">Reference proteome</keyword>
<proteinExistence type="predicted"/>
<dbReference type="EMBL" id="AEON01000001">
    <property type="protein sequence ID" value="EFT83621.1"/>
    <property type="molecule type" value="Genomic_DNA"/>
</dbReference>
<organism evidence="3 4">
    <name type="scientific">Parascardovia denticolens DSM 10105 = JCM 12538</name>
    <dbReference type="NCBI Taxonomy" id="864564"/>
    <lineage>
        <taxon>Bacteria</taxon>
        <taxon>Bacillati</taxon>
        <taxon>Actinomycetota</taxon>
        <taxon>Actinomycetes</taxon>
        <taxon>Bifidobacteriales</taxon>
        <taxon>Bifidobacteriaceae</taxon>
        <taxon>Parascardovia</taxon>
    </lineage>
</organism>
<dbReference type="Proteomes" id="UP000004946">
    <property type="component" value="Chromosome"/>
</dbReference>
<dbReference type="AlphaFoldDB" id="E6K1E0"/>
<keyword evidence="2" id="KW-0472">Membrane</keyword>